<feature type="compositionally biased region" description="Low complexity" evidence="1">
    <location>
        <begin position="11"/>
        <end position="34"/>
    </location>
</feature>
<gene>
    <name evidence="2" type="ORF">HNR10_002099</name>
</gene>
<feature type="compositionally biased region" description="Pro residues" evidence="1">
    <location>
        <begin position="35"/>
        <end position="50"/>
    </location>
</feature>
<proteinExistence type="predicted"/>
<accession>A0A7Z0J9H9</accession>
<organism evidence="2 3">
    <name type="scientific">Nocardiopsis aegyptia</name>
    <dbReference type="NCBI Taxonomy" id="220378"/>
    <lineage>
        <taxon>Bacteria</taxon>
        <taxon>Bacillati</taxon>
        <taxon>Actinomycetota</taxon>
        <taxon>Actinomycetes</taxon>
        <taxon>Streptosporangiales</taxon>
        <taxon>Nocardiopsidaceae</taxon>
        <taxon>Nocardiopsis</taxon>
    </lineage>
</organism>
<sequence length="568" mass="58894">MMSYPDPPQQPQWQPQQPGQPGQGYPPQYGAAPGQPYPQQPQQPQQPPYPQHGAPGGGMPGGGVPGGGAPGGPPYGGQYSGGQVPPSGGGRRNRWLIPTAAGVAVVVMAGTVWATVSLVDFGGPQPETVLPGNSVAFGKMDLAIDGSQAIDLLQFVDRLPEEMLEEIGEPEEDTTSMLAEGFVEAFPEADQAEVEEWIGQGVGGSVWPTDDEEASEGAGVSGAIALSVTDEALAEEQLTSLADERDDLAFEVVEDFALLSFNEAAIADLNRQVEANGTLDGNETFSSDLSDVPGGSIAVGWTDLGGLMAVEEFAQEVESELPAETALSGRATASMRVDGDYLEARMDVFAFEVDQTDLTWLSESPGASVAAMGDLPENTVVAVGGTGLDQAFTSAYEQGIPLLGSGEQTEMERNLNSIGVPLPDSFGGLLGTSTAFGATNLDFSSGDTDDAVFEYRAVGGDEQVLNSLVEGMAGPYASSVPQVSADGDTVVVSNGSGGGRLADDEVFQQTMQEMDDAVMAGYVDLRQAIPATDVAAPEEWGALGVALSVTDEGERASFELRWAPSGGE</sequence>
<evidence type="ECO:0000313" key="2">
    <source>
        <dbReference type="EMBL" id="NYJ34218.1"/>
    </source>
</evidence>
<feature type="compositionally biased region" description="Gly residues" evidence="1">
    <location>
        <begin position="54"/>
        <end position="80"/>
    </location>
</feature>
<protein>
    <recommendedName>
        <fullName evidence="4">DUF3352 domain-containing protein</fullName>
    </recommendedName>
</protein>
<comment type="caution">
    <text evidence="2">The sequence shown here is derived from an EMBL/GenBank/DDBJ whole genome shotgun (WGS) entry which is preliminary data.</text>
</comment>
<evidence type="ECO:0000256" key="1">
    <source>
        <dbReference type="SAM" id="MobiDB-lite"/>
    </source>
</evidence>
<dbReference type="Proteomes" id="UP000572051">
    <property type="component" value="Unassembled WGS sequence"/>
</dbReference>
<evidence type="ECO:0000313" key="3">
    <source>
        <dbReference type="Proteomes" id="UP000572051"/>
    </source>
</evidence>
<reference evidence="2 3" key="1">
    <citation type="submission" date="2020-07" db="EMBL/GenBank/DDBJ databases">
        <title>Sequencing the genomes of 1000 actinobacteria strains.</title>
        <authorList>
            <person name="Klenk H.-P."/>
        </authorList>
    </citation>
    <scope>NUCLEOTIDE SEQUENCE [LARGE SCALE GENOMIC DNA]</scope>
    <source>
        <strain evidence="2 3">DSM 44442</strain>
    </source>
</reference>
<evidence type="ECO:0008006" key="4">
    <source>
        <dbReference type="Google" id="ProtNLM"/>
    </source>
</evidence>
<feature type="compositionally biased region" description="Pro residues" evidence="1">
    <location>
        <begin position="1"/>
        <end position="10"/>
    </location>
</feature>
<keyword evidence="3" id="KW-1185">Reference proteome</keyword>
<name>A0A7Z0J9H9_9ACTN</name>
<dbReference type="AlphaFoldDB" id="A0A7Z0J9H9"/>
<dbReference type="EMBL" id="JACCFS010000001">
    <property type="protein sequence ID" value="NYJ34218.1"/>
    <property type="molecule type" value="Genomic_DNA"/>
</dbReference>
<feature type="region of interest" description="Disordered" evidence="1">
    <location>
        <begin position="1"/>
        <end position="93"/>
    </location>
</feature>